<dbReference type="InterPro" id="IPR024135">
    <property type="entry name" value="LAMTOR5"/>
</dbReference>
<evidence type="ECO:0000313" key="2">
    <source>
        <dbReference type="Proteomes" id="UP000033140"/>
    </source>
</evidence>
<accession>A0A0E9N9V9</accession>
<dbReference type="Gene3D" id="3.30.450.30">
    <property type="entry name" value="Dynein light chain 2a, cytoplasmic"/>
    <property type="match status" value="1"/>
</dbReference>
<gene>
    <name evidence="1" type="ORF">G7K_0717-t1</name>
</gene>
<comment type="caution">
    <text evidence="1">The sequence shown here is derived from an EMBL/GenBank/DDBJ whole genome shotgun (WGS) entry which is preliminary data.</text>
</comment>
<dbReference type="Pfam" id="PF16672">
    <property type="entry name" value="LAMTOR5"/>
    <property type="match status" value="1"/>
</dbReference>
<dbReference type="AlphaFoldDB" id="A0A0E9N9V9"/>
<name>A0A0E9N9V9_SAICN</name>
<dbReference type="GO" id="GO:0043066">
    <property type="term" value="P:negative regulation of apoptotic process"/>
    <property type="evidence" value="ECO:0007669"/>
    <property type="project" value="InterPro"/>
</dbReference>
<proteinExistence type="predicted"/>
<reference evidence="1 2" key="3">
    <citation type="journal article" date="2015" name="Genome Announc.">
        <title>Draft Genome Sequence of the Archiascomycetous Yeast Saitoella complicata.</title>
        <authorList>
            <person name="Yamauchi K."/>
            <person name="Kondo S."/>
            <person name="Hamamoto M."/>
            <person name="Takahashi Y."/>
            <person name="Ogura Y."/>
            <person name="Hayashi T."/>
            <person name="Nishida H."/>
        </authorList>
    </citation>
    <scope>NUCLEOTIDE SEQUENCE [LARGE SCALE GENOMIC DNA]</scope>
    <source>
        <strain evidence="1 2">NRRL Y-17804</strain>
    </source>
</reference>
<sequence length="93" mass="10211">MSAAEFTRAAVEDVNDHLEIMDETAVQNFLDEAMNQNGVRGVLLCDGEGLFIGSRGAAEREDVSAFSLVAQTELQGKDMVAVKHRDRYVSQHV</sequence>
<dbReference type="SUPFAM" id="SSF103196">
    <property type="entry name" value="Roadblock/LC7 domain"/>
    <property type="match status" value="1"/>
</dbReference>
<organism evidence="1 2">
    <name type="scientific">Saitoella complicata (strain BCRC 22490 / CBS 7301 / JCM 7358 / NBRC 10748 / NRRL Y-17804)</name>
    <dbReference type="NCBI Taxonomy" id="698492"/>
    <lineage>
        <taxon>Eukaryota</taxon>
        <taxon>Fungi</taxon>
        <taxon>Dikarya</taxon>
        <taxon>Ascomycota</taxon>
        <taxon>Taphrinomycotina</taxon>
        <taxon>Taphrinomycotina incertae sedis</taxon>
        <taxon>Saitoella</taxon>
    </lineage>
</organism>
<reference evidence="1 2" key="2">
    <citation type="journal article" date="2014" name="J. Gen. Appl. Microbiol.">
        <title>The early diverging ascomycetous budding yeast Saitoella complicata has three histone deacetylases belonging to the Clr6, Hos2, and Rpd3 lineages.</title>
        <authorList>
            <person name="Nishida H."/>
            <person name="Matsumoto T."/>
            <person name="Kondo S."/>
            <person name="Hamamoto M."/>
            <person name="Yoshikawa H."/>
        </authorList>
    </citation>
    <scope>NUCLEOTIDE SEQUENCE [LARGE SCALE GENOMIC DNA]</scope>
    <source>
        <strain evidence="1 2">NRRL Y-17804</strain>
    </source>
</reference>
<dbReference type="Proteomes" id="UP000033140">
    <property type="component" value="Unassembled WGS sequence"/>
</dbReference>
<dbReference type="GO" id="GO:0071986">
    <property type="term" value="C:Ragulator complex"/>
    <property type="evidence" value="ECO:0007669"/>
    <property type="project" value="InterPro"/>
</dbReference>
<protein>
    <submittedName>
        <fullName evidence="1">Uncharacterized protein</fullName>
    </submittedName>
</protein>
<keyword evidence="2" id="KW-1185">Reference proteome</keyword>
<reference evidence="1 2" key="1">
    <citation type="journal article" date="2011" name="J. Gen. Appl. Microbiol.">
        <title>Draft genome sequencing of the enigmatic yeast Saitoella complicata.</title>
        <authorList>
            <person name="Nishida H."/>
            <person name="Hamamoto M."/>
            <person name="Sugiyama J."/>
        </authorList>
    </citation>
    <scope>NUCLEOTIDE SEQUENCE [LARGE SCALE GENOMIC DNA]</scope>
    <source>
        <strain evidence="1 2">NRRL Y-17804</strain>
    </source>
</reference>
<evidence type="ECO:0000313" key="1">
    <source>
        <dbReference type="EMBL" id="GAO46486.1"/>
    </source>
</evidence>
<dbReference type="EMBL" id="BACD03000004">
    <property type="protein sequence ID" value="GAO46486.1"/>
    <property type="molecule type" value="Genomic_DNA"/>
</dbReference>